<dbReference type="InParanoid" id="A0A067NPA0"/>
<evidence type="ECO:0000256" key="1">
    <source>
        <dbReference type="SAM" id="MobiDB-lite"/>
    </source>
</evidence>
<dbReference type="HOGENOM" id="CLU_845002_0_0_1"/>
<protein>
    <submittedName>
        <fullName evidence="2">Uncharacterized protein</fullName>
    </submittedName>
</protein>
<proteinExistence type="predicted"/>
<dbReference type="EMBL" id="KL198010">
    <property type="protein sequence ID" value="KDQ25927.1"/>
    <property type="molecule type" value="Genomic_DNA"/>
</dbReference>
<name>A0A067NPA0_PLEO1</name>
<dbReference type="Proteomes" id="UP000027073">
    <property type="component" value="Unassembled WGS sequence"/>
</dbReference>
<accession>A0A067NPA0</accession>
<dbReference type="VEuPathDB" id="FungiDB:PLEOSDRAFT_169773"/>
<organism evidence="2 3">
    <name type="scientific">Pleurotus ostreatus (strain PC15)</name>
    <name type="common">Oyster mushroom</name>
    <dbReference type="NCBI Taxonomy" id="1137138"/>
    <lineage>
        <taxon>Eukaryota</taxon>
        <taxon>Fungi</taxon>
        <taxon>Dikarya</taxon>
        <taxon>Basidiomycota</taxon>
        <taxon>Agaricomycotina</taxon>
        <taxon>Agaricomycetes</taxon>
        <taxon>Agaricomycetidae</taxon>
        <taxon>Agaricales</taxon>
        <taxon>Pleurotineae</taxon>
        <taxon>Pleurotaceae</taxon>
        <taxon>Pleurotus</taxon>
    </lineage>
</organism>
<gene>
    <name evidence="2" type="ORF">PLEOSDRAFT_169773</name>
</gene>
<evidence type="ECO:0000313" key="2">
    <source>
        <dbReference type="EMBL" id="KDQ25927.1"/>
    </source>
</evidence>
<evidence type="ECO:0000313" key="3">
    <source>
        <dbReference type="Proteomes" id="UP000027073"/>
    </source>
</evidence>
<feature type="region of interest" description="Disordered" evidence="1">
    <location>
        <begin position="143"/>
        <end position="164"/>
    </location>
</feature>
<dbReference type="AlphaFoldDB" id="A0A067NPA0"/>
<reference evidence="3" key="1">
    <citation type="journal article" date="2014" name="Proc. Natl. Acad. Sci. U.S.A.">
        <title>Extensive sampling of basidiomycete genomes demonstrates inadequacy of the white-rot/brown-rot paradigm for wood decay fungi.</title>
        <authorList>
            <person name="Riley R."/>
            <person name="Salamov A.A."/>
            <person name="Brown D.W."/>
            <person name="Nagy L.G."/>
            <person name="Floudas D."/>
            <person name="Held B.W."/>
            <person name="Levasseur A."/>
            <person name="Lombard V."/>
            <person name="Morin E."/>
            <person name="Otillar R."/>
            <person name="Lindquist E.A."/>
            <person name="Sun H."/>
            <person name="LaButti K.M."/>
            <person name="Schmutz J."/>
            <person name="Jabbour D."/>
            <person name="Luo H."/>
            <person name="Baker S.E."/>
            <person name="Pisabarro A.G."/>
            <person name="Walton J.D."/>
            <person name="Blanchette R.A."/>
            <person name="Henrissat B."/>
            <person name="Martin F."/>
            <person name="Cullen D."/>
            <person name="Hibbett D.S."/>
            <person name="Grigoriev I.V."/>
        </authorList>
    </citation>
    <scope>NUCLEOTIDE SEQUENCE [LARGE SCALE GENOMIC DNA]</scope>
    <source>
        <strain evidence="3">PC15</strain>
    </source>
</reference>
<sequence length="329" mass="36685">MAERRPHIDENIPRILVLRHAGMPNMLRKLWSYQFTAQLPKRLVLAFARLIFLPFSCHSWDHVPAGILSHSFEARGTEEYPSQMIIPDLGPLDGAAVDGVRRGQHLVEFHDVQHDDPQEPRLASSNPSELCGRHCLCPPGEKILHSRSGKHPGQKPQLKGGEEAEATRLARLETGEGEGDGEGDGGEGHNSCLKTTTAFNARGEDINPEARSEDDSTYCRRSPEAALKWCIDCDCHRRSAGRRGTRSRSFKQGFFSAATSRQRSAKLPGLDQPSFLYLHLDLQLQDLCCRTIHHYLPTQYRGASPASRPPWGFLKRGLHADARPPARNG</sequence>